<dbReference type="SUPFAM" id="SSF52129">
    <property type="entry name" value="Caspase-like"/>
    <property type="match status" value="1"/>
</dbReference>
<dbReference type="PROSITE" id="PS50208">
    <property type="entry name" value="CASPASE_P20"/>
    <property type="match status" value="1"/>
</dbReference>
<evidence type="ECO:0000313" key="3">
    <source>
        <dbReference type="EMBL" id="CAF3846441.1"/>
    </source>
</evidence>
<feature type="domain" description="Caspase family p20" evidence="1">
    <location>
        <begin position="85"/>
        <end position="137"/>
    </location>
</feature>
<reference evidence="3" key="1">
    <citation type="submission" date="2021-02" db="EMBL/GenBank/DDBJ databases">
        <authorList>
            <person name="Nowell W R."/>
        </authorList>
    </citation>
    <scope>NUCLEOTIDE SEQUENCE</scope>
</reference>
<dbReference type="EMBL" id="CAJNOK010009208">
    <property type="protein sequence ID" value="CAF1083817.1"/>
    <property type="molecule type" value="Genomic_DNA"/>
</dbReference>
<dbReference type="GO" id="GO:0004197">
    <property type="term" value="F:cysteine-type endopeptidase activity"/>
    <property type="evidence" value="ECO:0007669"/>
    <property type="project" value="InterPro"/>
</dbReference>
<dbReference type="Proteomes" id="UP000677228">
    <property type="component" value="Unassembled WGS sequence"/>
</dbReference>
<dbReference type="EMBL" id="CAJOBA010009225">
    <property type="protein sequence ID" value="CAF3846441.1"/>
    <property type="molecule type" value="Genomic_DNA"/>
</dbReference>
<dbReference type="InterPro" id="IPR001309">
    <property type="entry name" value="Pept_C14_p20"/>
</dbReference>
<evidence type="ECO:0000313" key="4">
    <source>
        <dbReference type="Proteomes" id="UP000682733"/>
    </source>
</evidence>
<dbReference type="GO" id="GO:0006508">
    <property type="term" value="P:proteolysis"/>
    <property type="evidence" value="ECO:0007669"/>
    <property type="project" value="InterPro"/>
</dbReference>
<name>A0A8S2KBG3_9BILA</name>
<protein>
    <recommendedName>
        <fullName evidence="1">Caspase family p20 domain-containing protein</fullName>
    </recommendedName>
</protein>
<evidence type="ECO:0000259" key="1">
    <source>
        <dbReference type="PROSITE" id="PS50208"/>
    </source>
</evidence>
<comment type="caution">
    <text evidence="3">The sequence shown here is derived from an EMBL/GenBank/DDBJ whole genome shotgun (WGS) entry which is preliminary data.</text>
</comment>
<evidence type="ECO:0000313" key="2">
    <source>
        <dbReference type="EMBL" id="CAF1083817.1"/>
    </source>
</evidence>
<dbReference type="AlphaFoldDB" id="A0A8S2KBG3"/>
<organism evidence="3 4">
    <name type="scientific">Didymodactylos carnosus</name>
    <dbReference type="NCBI Taxonomy" id="1234261"/>
    <lineage>
        <taxon>Eukaryota</taxon>
        <taxon>Metazoa</taxon>
        <taxon>Spiralia</taxon>
        <taxon>Gnathifera</taxon>
        <taxon>Rotifera</taxon>
        <taxon>Eurotatoria</taxon>
        <taxon>Bdelloidea</taxon>
        <taxon>Philodinida</taxon>
        <taxon>Philodinidae</taxon>
        <taxon>Didymodactylos</taxon>
    </lineage>
</organism>
<accession>A0A8S2KBG3</accession>
<dbReference type="InterPro" id="IPR029030">
    <property type="entry name" value="Caspase-like_dom_sf"/>
</dbReference>
<gene>
    <name evidence="2" type="ORF">OVA965_LOCUS18493</name>
    <name evidence="3" type="ORF">TMI583_LOCUS18505</name>
</gene>
<dbReference type="Gene3D" id="3.40.50.1460">
    <property type="match status" value="1"/>
</dbReference>
<dbReference type="Proteomes" id="UP000682733">
    <property type="component" value="Unassembled WGS sequence"/>
</dbReference>
<proteinExistence type="predicted"/>
<sequence length="137" mass="15723">MDIIYPLRMSQSQLRQRLRVPPESELAIVSHSVAYEQDGKKYLQWLLTPLKQCIFKNLQDIIGLIVITVRFGSTDNEDCYTSNISCGMPIIININDFYVGDDFSVQADIKLDGNYLRETLLYLGFKVEMHEDLTAAQ</sequence>